<keyword evidence="2" id="KW-1185">Reference proteome</keyword>
<evidence type="ECO:0000313" key="2">
    <source>
        <dbReference type="Proteomes" id="UP000558488"/>
    </source>
</evidence>
<comment type="caution">
    <text evidence="1">The sequence shown here is derived from an EMBL/GenBank/DDBJ whole genome shotgun (WGS) entry which is preliminary data.</text>
</comment>
<dbReference type="Proteomes" id="UP000558488">
    <property type="component" value="Unassembled WGS sequence"/>
</dbReference>
<dbReference type="AlphaFoldDB" id="A0A7J8A9F1"/>
<sequence length="139" mass="15833">MSKTLKSLIKFVLENGEYSCPLSSYGPGRGYTFYQERIFQPPTPILEIIYGRPFSILPRIREKLKAGIHNHTLAQVLTGSAVNQRAIHKLVSDVLLMPTMDPVYPFEPKDCVGKEVHCPRTHPNLKGMLHCYPEHTHSY</sequence>
<name>A0A7J8A9F1_PIPKU</name>
<organism evidence="1 2">
    <name type="scientific">Pipistrellus kuhlii</name>
    <name type="common">Kuhl's pipistrelle</name>
    <dbReference type="NCBI Taxonomy" id="59472"/>
    <lineage>
        <taxon>Eukaryota</taxon>
        <taxon>Metazoa</taxon>
        <taxon>Chordata</taxon>
        <taxon>Craniata</taxon>
        <taxon>Vertebrata</taxon>
        <taxon>Euteleostomi</taxon>
        <taxon>Mammalia</taxon>
        <taxon>Eutheria</taxon>
        <taxon>Laurasiatheria</taxon>
        <taxon>Chiroptera</taxon>
        <taxon>Yangochiroptera</taxon>
        <taxon>Vespertilionidae</taxon>
        <taxon>Pipistrellus</taxon>
    </lineage>
</organism>
<gene>
    <name evidence="1" type="ORF">mPipKuh1_008946</name>
</gene>
<reference evidence="1 2" key="1">
    <citation type="journal article" date="2020" name="Nature">
        <title>Six reference-quality genomes reveal evolution of bat adaptations.</title>
        <authorList>
            <person name="Jebb D."/>
            <person name="Huang Z."/>
            <person name="Pippel M."/>
            <person name="Hughes G.M."/>
            <person name="Lavrichenko K."/>
            <person name="Devanna P."/>
            <person name="Winkler S."/>
            <person name="Jermiin L.S."/>
            <person name="Skirmuntt E.C."/>
            <person name="Katzourakis A."/>
            <person name="Burkitt-Gray L."/>
            <person name="Ray D.A."/>
            <person name="Sullivan K.A.M."/>
            <person name="Roscito J.G."/>
            <person name="Kirilenko B.M."/>
            <person name="Davalos L.M."/>
            <person name="Corthals A.P."/>
            <person name="Power M.L."/>
            <person name="Jones G."/>
            <person name="Ransome R.D."/>
            <person name="Dechmann D.K.N."/>
            <person name="Locatelli A.G."/>
            <person name="Puechmaille S.J."/>
            <person name="Fedrigo O."/>
            <person name="Jarvis E.D."/>
            <person name="Hiller M."/>
            <person name="Vernes S.C."/>
            <person name="Myers E.W."/>
            <person name="Teeling E.C."/>
        </authorList>
    </citation>
    <scope>NUCLEOTIDE SEQUENCE [LARGE SCALE GENOMIC DNA]</scope>
    <source>
        <strain evidence="1">MPipKuh1</strain>
        <tissue evidence="1">Flight muscle</tissue>
    </source>
</reference>
<proteinExistence type="predicted"/>
<dbReference type="EMBL" id="JACAGB010000002">
    <property type="protein sequence ID" value="KAF6382590.1"/>
    <property type="molecule type" value="Genomic_DNA"/>
</dbReference>
<accession>A0A7J8A9F1</accession>
<evidence type="ECO:0000313" key="1">
    <source>
        <dbReference type="EMBL" id="KAF6382590.1"/>
    </source>
</evidence>
<protein>
    <submittedName>
        <fullName evidence="1">Uncharacterized protein</fullName>
    </submittedName>
</protein>